<dbReference type="EMBL" id="JBHSWA010000003">
    <property type="protein sequence ID" value="MFC6643529.1"/>
    <property type="molecule type" value="Genomic_DNA"/>
</dbReference>
<dbReference type="RefSeq" id="WP_386284474.1">
    <property type="nucleotide sequence ID" value="NZ_JBHSWA010000003.1"/>
</dbReference>
<reference evidence="2" key="1">
    <citation type="journal article" date="2019" name="Int. J. Syst. Evol. Microbiol.">
        <title>The Global Catalogue of Microorganisms (GCM) 10K type strain sequencing project: providing services to taxonomists for standard genome sequencing and annotation.</title>
        <authorList>
            <consortium name="The Broad Institute Genomics Platform"/>
            <consortium name="The Broad Institute Genome Sequencing Center for Infectious Disease"/>
            <person name="Wu L."/>
            <person name="Ma J."/>
        </authorList>
    </citation>
    <scope>NUCLEOTIDE SEQUENCE [LARGE SCALE GENOMIC DNA]</scope>
    <source>
        <strain evidence="2">NBRC 111368</strain>
    </source>
</reference>
<keyword evidence="2" id="KW-1185">Reference proteome</keyword>
<evidence type="ECO:0000313" key="1">
    <source>
        <dbReference type="EMBL" id="MFC6643529.1"/>
    </source>
</evidence>
<name>A0ABW1Z299_9RHOB</name>
<evidence type="ECO:0000313" key="2">
    <source>
        <dbReference type="Proteomes" id="UP001596403"/>
    </source>
</evidence>
<proteinExistence type="predicted"/>
<dbReference type="Proteomes" id="UP001596403">
    <property type="component" value="Unassembled WGS sequence"/>
</dbReference>
<gene>
    <name evidence="1" type="ORF">ACFQAU_19275</name>
</gene>
<accession>A0ABW1Z299</accession>
<sequence length="99" mass="10521">MRSPQRGGDKFADHSCSSIFWSTGSAGIGHGIKRAIRLIVIAKVGLQTIGTGEHLLIIKEMAEAGHGSLTVNDDVGRVTGEFEVRVPAERRVFSGSDCA</sequence>
<protein>
    <submittedName>
        <fullName evidence="1">Uncharacterized protein</fullName>
    </submittedName>
</protein>
<organism evidence="1 2">
    <name type="scientific">Sulfitobacter profundi</name>
    <dbReference type="NCBI Taxonomy" id="2679961"/>
    <lineage>
        <taxon>Bacteria</taxon>
        <taxon>Pseudomonadati</taxon>
        <taxon>Pseudomonadota</taxon>
        <taxon>Alphaproteobacteria</taxon>
        <taxon>Rhodobacterales</taxon>
        <taxon>Roseobacteraceae</taxon>
        <taxon>Sulfitobacter</taxon>
    </lineage>
</organism>
<comment type="caution">
    <text evidence="1">The sequence shown here is derived from an EMBL/GenBank/DDBJ whole genome shotgun (WGS) entry which is preliminary data.</text>
</comment>